<evidence type="ECO:0000313" key="1">
    <source>
        <dbReference type="EMBL" id="SER34894.1"/>
    </source>
</evidence>
<dbReference type="Proteomes" id="UP000183658">
    <property type="component" value="Unassembled WGS sequence"/>
</dbReference>
<proteinExistence type="predicted"/>
<organism evidence="1 2">
    <name type="scientific">Flavobacterium frigoris</name>
    <dbReference type="NCBI Taxonomy" id="229204"/>
    <lineage>
        <taxon>Bacteria</taxon>
        <taxon>Pseudomonadati</taxon>
        <taxon>Bacteroidota</taxon>
        <taxon>Flavobacteriia</taxon>
        <taxon>Flavobacteriales</taxon>
        <taxon>Flavobacteriaceae</taxon>
        <taxon>Flavobacterium</taxon>
    </lineage>
</organism>
<evidence type="ECO:0000313" key="2">
    <source>
        <dbReference type="Proteomes" id="UP000183658"/>
    </source>
</evidence>
<dbReference type="AlphaFoldDB" id="A0A1H9NFY6"/>
<keyword evidence="2" id="KW-1185">Reference proteome</keyword>
<sequence>MKLYQTILLLFVTTLSLGQNNRSKEPATFLDSAFISANTMNYINSEEIESVNIIKNDTIINNNSYAGQIHITSKNPNKYIFLSLEQVKSEYTKIKKADVIYMINGEFIKDNIETFKIDKNYILTVEVTNSNEFYNIRKSDRKFDMINILVRTKNNLDNKNQILLRGYEAVGLK</sequence>
<accession>A0A1H9NFY6</accession>
<dbReference type="EMBL" id="FOFZ01000010">
    <property type="protein sequence ID" value="SER34894.1"/>
    <property type="molecule type" value="Genomic_DNA"/>
</dbReference>
<protein>
    <submittedName>
        <fullName evidence="1">Uncharacterized protein</fullName>
    </submittedName>
</protein>
<reference evidence="2" key="1">
    <citation type="submission" date="2016-10" db="EMBL/GenBank/DDBJ databases">
        <authorList>
            <person name="Varghese N."/>
            <person name="Submissions S."/>
        </authorList>
    </citation>
    <scope>NUCLEOTIDE SEQUENCE [LARGE SCALE GENOMIC DNA]</scope>
    <source>
        <strain evidence="2">DSM 15719</strain>
    </source>
</reference>
<gene>
    <name evidence="1" type="ORF">SAMN05444355_110116</name>
</gene>
<name>A0A1H9NFY6_FLAFI</name>